<evidence type="ECO:0000256" key="1">
    <source>
        <dbReference type="SAM" id="MobiDB-lite"/>
    </source>
</evidence>
<dbReference type="Gene3D" id="1.10.4080.10">
    <property type="entry name" value="ADP-ribosylation/Crystallin J1"/>
    <property type="match status" value="1"/>
</dbReference>
<dbReference type="Pfam" id="PF03747">
    <property type="entry name" value="ADP_ribosyl_GH"/>
    <property type="match status" value="1"/>
</dbReference>
<dbReference type="RefSeq" id="WP_351954682.1">
    <property type="nucleotide sequence ID" value="NZ_JBEOZM010000001.1"/>
</dbReference>
<accession>A0ABV1T7F3</accession>
<dbReference type="EC" id="3.2.2.-" evidence="2"/>
<feature type="region of interest" description="Disordered" evidence="1">
    <location>
        <begin position="88"/>
        <end position="107"/>
    </location>
</feature>
<dbReference type="SUPFAM" id="SSF101478">
    <property type="entry name" value="ADP-ribosylglycohydrolase"/>
    <property type="match status" value="1"/>
</dbReference>
<comment type="caution">
    <text evidence="2">The sequence shown here is derived from an EMBL/GenBank/DDBJ whole genome shotgun (WGS) entry which is preliminary data.</text>
</comment>
<evidence type="ECO:0000313" key="2">
    <source>
        <dbReference type="EMBL" id="MER6265965.1"/>
    </source>
</evidence>
<reference evidence="2 3" key="1">
    <citation type="submission" date="2024-06" db="EMBL/GenBank/DDBJ databases">
        <title>The Natural Products Discovery Center: Release of the First 8490 Sequenced Strains for Exploring Actinobacteria Biosynthetic Diversity.</title>
        <authorList>
            <person name="Kalkreuter E."/>
            <person name="Kautsar S.A."/>
            <person name="Yang D."/>
            <person name="Bader C.D."/>
            <person name="Teijaro C.N."/>
            <person name="Fluegel L."/>
            <person name="Davis C.M."/>
            <person name="Simpson J.R."/>
            <person name="Lauterbach L."/>
            <person name="Steele A.D."/>
            <person name="Gui C."/>
            <person name="Meng S."/>
            <person name="Li G."/>
            <person name="Viehrig K."/>
            <person name="Ye F."/>
            <person name="Su P."/>
            <person name="Kiefer A.F."/>
            <person name="Nichols A."/>
            <person name="Cepeda A.J."/>
            <person name="Yan W."/>
            <person name="Fan B."/>
            <person name="Jiang Y."/>
            <person name="Adhikari A."/>
            <person name="Zheng C.-J."/>
            <person name="Schuster L."/>
            <person name="Cowan T.M."/>
            <person name="Smanski M.J."/>
            <person name="Chevrette M.G."/>
            <person name="De Carvalho L.P.S."/>
            <person name="Shen B."/>
        </authorList>
    </citation>
    <scope>NUCLEOTIDE SEQUENCE [LARGE SCALE GENOMIC DNA]</scope>
    <source>
        <strain evidence="2 3">NPDC001694</strain>
    </source>
</reference>
<keyword evidence="2" id="KW-0378">Hydrolase</keyword>
<dbReference type="EMBL" id="JBEOZM010000001">
    <property type="protein sequence ID" value="MER6265965.1"/>
    <property type="molecule type" value="Genomic_DNA"/>
</dbReference>
<organism evidence="2 3">
    <name type="scientific">Streptomyces sp. 900105755</name>
    <dbReference type="NCBI Taxonomy" id="3154389"/>
    <lineage>
        <taxon>Bacteria</taxon>
        <taxon>Bacillati</taxon>
        <taxon>Actinomycetota</taxon>
        <taxon>Actinomycetes</taxon>
        <taxon>Kitasatosporales</taxon>
        <taxon>Streptomycetaceae</taxon>
        <taxon>Streptomyces</taxon>
    </lineage>
</organism>
<dbReference type="InterPro" id="IPR036705">
    <property type="entry name" value="Ribosyl_crysJ1_sf"/>
</dbReference>
<proteinExistence type="predicted"/>
<dbReference type="InterPro" id="IPR005502">
    <property type="entry name" value="Ribosyl_crysJ1"/>
</dbReference>
<dbReference type="Proteomes" id="UP001490365">
    <property type="component" value="Unassembled WGS sequence"/>
</dbReference>
<keyword evidence="3" id="KW-1185">Reference proteome</keyword>
<keyword evidence="2" id="KW-0326">Glycosidase</keyword>
<sequence length="458" mass="49334">MEYLLKGQQPSPISQEPWALARNELQQAAESGHDVADLRPRLESLPPDDEAGLLGLHREILARPRAADWPYTETSALAEIVATLPPDGDEAPRAAATGRIPRGTAADGIPRAAAADRIHGAWTGRIIGNMMGKPFEIGPTRESIRAYLRSKGAYPLTGYVPFDDPGERDRLGRWGFEGLTAGRVHGSVRDDDIDYTVLGLHLLETYGPAYTARDVAAEWLSRFPVYQLFTAERAAYQNLVRGVPLDRAGEQDNPYREWIGALIRADVFGFAAPGRPRRAALLSYQDASLSHRANGIYGEMWAAALISSAFTAATAEESVGESLRHVPPNSRLGIEVRTVLDQFRQGLAWEKCLDDLHARHAGMSWVHTVNNAGALTAALLWGEGRFGETVGLAVQAGLDTDSIGATAGAWAGAFLGLRALPDALVGPLEGLCRSGVFGFGDLAVSSLAERTLALSTRL</sequence>
<name>A0ABV1T7F3_9ACTN</name>
<dbReference type="GO" id="GO:0016798">
    <property type="term" value="F:hydrolase activity, acting on glycosyl bonds"/>
    <property type="evidence" value="ECO:0007669"/>
    <property type="project" value="UniProtKB-KW"/>
</dbReference>
<evidence type="ECO:0000313" key="3">
    <source>
        <dbReference type="Proteomes" id="UP001490365"/>
    </source>
</evidence>
<gene>
    <name evidence="2" type="ORF">ABT211_01490</name>
</gene>
<protein>
    <submittedName>
        <fullName evidence="2">ADP-ribosylglycohydrolase family protein</fullName>
        <ecNumber evidence="2">3.2.2.-</ecNumber>
    </submittedName>
</protein>